<gene>
    <name evidence="2" type="ORF">SDC9_133590</name>
</gene>
<name>A0A645DB27_9ZZZZ</name>
<comment type="caution">
    <text evidence="2">The sequence shown here is derived from an EMBL/GenBank/DDBJ whole genome shotgun (WGS) entry which is preliminary data.</text>
</comment>
<evidence type="ECO:0000256" key="1">
    <source>
        <dbReference type="SAM" id="Phobius"/>
    </source>
</evidence>
<dbReference type="EMBL" id="VSSQ01034525">
    <property type="protein sequence ID" value="MPM86501.1"/>
    <property type="molecule type" value="Genomic_DNA"/>
</dbReference>
<dbReference type="AlphaFoldDB" id="A0A645DB27"/>
<evidence type="ECO:0000313" key="2">
    <source>
        <dbReference type="EMBL" id="MPM86501.1"/>
    </source>
</evidence>
<dbReference type="PANTHER" id="PTHR30046:SF0">
    <property type="entry name" value="FLAGELLAR M-RING PROTEIN"/>
    <property type="match status" value="1"/>
</dbReference>
<sequence>MDAGATKNVKDMVSNTIGMDKGRGDDVAVVAMDFGEFNGANDAKAEDEGVVKVLKTTGYIVGVLLLLIVIALIEMYVIKKRDAANLDEDFDEDAEIDLINKKLEEMEKNRIAEGDEEDENITLEEEVKIYASENPEQVTELINKWLND</sequence>
<evidence type="ECO:0008006" key="3">
    <source>
        <dbReference type="Google" id="ProtNLM"/>
    </source>
</evidence>
<keyword evidence="1" id="KW-0472">Membrane</keyword>
<dbReference type="InterPro" id="IPR043427">
    <property type="entry name" value="YscJ/FliF"/>
</dbReference>
<keyword evidence="1" id="KW-0812">Transmembrane</keyword>
<reference evidence="2" key="1">
    <citation type="submission" date="2019-08" db="EMBL/GenBank/DDBJ databases">
        <authorList>
            <person name="Kucharzyk K."/>
            <person name="Murdoch R.W."/>
            <person name="Higgins S."/>
            <person name="Loffler F."/>
        </authorList>
    </citation>
    <scope>NUCLEOTIDE SEQUENCE</scope>
</reference>
<feature type="transmembrane region" description="Helical" evidence="1">
    <location>
        <begin position="59"/>
        <end position="78"/>
    </location>
</feature>
<dbReference type="PANTHER" id="PTHR30046">
    <property type="entry name" value="FLAGELLAR M-RING PROTEIN"/>
    <property type="match status" value="1"/>
</dbReference>
<accession>A0A645DB27</accession>
<organism evidence="2">
    <name type="scientific">bioreactor metagenome</name>
    <dbReference type="NCBI Taxonomy" id="1076179"/>
    <lineage>
        <taxon>unclassified sequences</taxon>
        <taxon>metagenomes</taxon>
        <taxon>ecological metagenomes</taxon>
    </lineage>
</organism>
<keyword evidence="1" id="KW-1133">Transmembrane helix</keyword>
<protein>
    <recommendedName>
        <fullName evidence="3">Flagellar M-ring C-terminal domain-containing protein</fullName>
    </recommendedName>
</protein>
<proteinExistence type="predicted"/>